<comment type="caution">
    <text evidence="2">The sequence shown here is derived from an EMBL/GenBank/DDBJ whole genome shotgun (WGS) entry which is preliminary data.</text>
</comment>
<dbReference type="SUPFAM" id="SSF103473">
    <property type="entry name" value="MFS general substrate transporter"/>
    <property type="match status" value="1"/>
</dbReference>
<proteinExistence type="predicted"/>
<dbReference type="InterPro" id="IPR036259">
    <property type="entry name" value="MFS_trans_sf"/>
</dbReference>
<organism evidence="2 3">
    <name type="scientific">Xylaria grammica</name>
    <dbReference type="NCBI Taxonomy" id="363999"/>
    <lineage>
        <taxon>Eukaryota</taxon>
        <taxon>Fungi</taxon>
        <taxon>Dikarya</taxon>
        <taxon>Ascomycota</taxon>
        <taxon>Pezizomycotina</taxon>
        <taxon>Sordariomycetes</taxon>
        <taxon>Xylariomycetidae</taxon>
        <taxon>Xylariales</taxon>
        <taxon>Xylariaceae</taxon>
        <taxon>Xylaria</taxon>
    </lineage>
</organism>
<gene>
    <name evidence="2" type="ORF">EKO27_g8631</name>
</gene>
<evidence type="ECO:0000256" key="1">
    <source>
        <dbReference type="SAM" id="MobiDB-lite"/>
    </source>
</evidence>
<evidence type="ECO:0008006" key="4">
    <source>
        <dbReference type="Google" id="ProtNLM"/>
    </source>
</evidence>
<keyword evidence="3" id="KW-1185">Reference proteome</keyword>
<accession>A0A439CW98</accession>
<feature type="region of interest" description="Disordered" evidence="1">
    <location>
        <begin position="1"/>
        <end position="36"/>
    </location>
</feature>
<evidence type="ECO:0000313" key="2">
    <source>
        <dbReference type="EMBL" id="RWA06472.1"/>
    </source>
</evidence>
<reference evidence="2 3" key="1">
    <citation type="submission" date="2018-12" db="EMBL/GenBank/DDBJ databases">
        <title>Draft genome sequence of Xylaria grammica IHI A82.</title>
        <authorList>
            <person name="Buettner E."/>
            <person name="Kellner H."/>
        </authorList>
    </citation>
    <scope>NUCLEOTIDE SEQUENCE [LARGE SCALE GENOMIC DNA]</scope>
    <source>
        <strain evidence="2 3">IHI A82</strain>
    </source>
</reference>
<name>A0A439CW98_9PEZI</name>
<dbReference type="EMBL" id="RYZI01000334">
    <property type="protein sequence ID" value="RWA06472.1"/>
    <property type="molecule type" value="Genomic_DNA"/>
</dbReference>
<feature type="compositionally biased region" description="Basic and acidic residues" evidence="1">
    <location>
        <begin position="1"/>
        <end position="17"/>
    </location>
</feature>
<evidence type="ECO:0000313" key="3">
    <source>
        <dbReference type="Proteomes" id="UP000286045"/>
    </source>
</evidence>
<dbReference type="Proteomes" id="UP000286045">
    <property type="component" value="Unassembled WGS sequence"/>
</dbReference>
<dbReference type="AlphaFoldDB" id="A0A439CW98"/>
<protein>
    <recommendedName>
        <fullName evidence="4">Major facilitator superfamily (MFS) profile domain-containing protein</fullName>
    </recommendedName>
</protein>
<feature type="compositionally biased region" description="Basic and acidic residues" evidence="1">
    <location>
        <begin position="25"/>
        <end position="35"/>
    </location>
</feature>
<sequence>MEKRSLTRDNESSRNRDIIANAAERTGKEAQEPPKKYGSRTWLAMFALCVTQLLNAFEGTVTSTALPTIVADLDGGEAFIWVTRGSEAAESMSL</sequence>